<protein>
    <submittedName>
        <fullName evidence="1">Uncharacterized protein</fullName>
    </submittedName>
</protein>
<dbReference type="EMBL" id="LT629774">
    <property type="protein sequence ID" value="SDR90857.1"/>
    <property type="molecule type" value="Genomic_DNA"/>
</dbReference>
<dbReference type="Proteomes" id="UP000198963">
    <property type="component" value="Chromosome I"/>
</dbReference>
<proteinExistence type="predicted"/>
<name>A0A1H1MW18_9FLAO</name>
<reference evidence="1 2" key="1">
    <citation type="submission" date="2016-10" db="EMBL/GenBank/DDBJ databases">
        <authorList>
            <person name="Varghese N."/>
            <person name="Submissions S."/>
        </authorList>
    </citation>
    <scope>NUCLEOTIDE SEQUENCE [LARGE SCALE GENOMIC DNA]</scope>
    <source>
        <strain evidence="1 2">RHA_55</strain>
    </source>
</reference>
<keyword evidence="2" id="KW-1185">Reference proteome</keyword>
<dbReference type="RefSeq" id="WP_092443815.1">
    <property type="nucleotide sequence ID" value="NZ_LT629774.1"/>
</dbReference>
<organism evidence="1 2">
    <name type="scientific">Winogradskyella sediminis</name>
    <dbReference type="NCBI Taxonomy" id="1382466"/>
    <lineage>
        <taxon>Bacteria</taxon>
        <taxon>Pseudomonadati</taxon>
        <taxon>Bacteroidota</taxon>
        <taxon>Flavobacteriia</taxon>
        <taxon>Flavobacteriales</taxon>
        <taxon>Flavobacteriaceae</taxon>
        <taxon>Winogradskyella</taxon>
    </lineage>
</organism>
<evidence type="ECO:0000313" key="2">
    <source>
        <dbReference type="Proteomes" id="UP000198963"/>
    </source>
</evidence>
<dbReference type="STRING" id="1249933.SAMN04489797_0438"/>
<evidence type="ECO:0000313" key="1">
    <source>
        <dbReference type="EMBL" id="SDR90857.1"/>
    </source>
</evidence>
<sequence>MTVDQLPGTYNIIGSNQDAEGVAYKGTLMLTLDDNNRIRAIWLINGNQRQFGTGFFKDNILVINFNYKGADAQVYKGVAVYKCITKNVFEGFWSEKHGNPLYLGAERCFRIGTEQPELMN</sequence>
<gene>
    <name evidence="1" type="ORF">SAMN04489797_0438</name>
</gene>
<dbReference type="AlphaFoldDB" id="A0A1H1MW18"/>
<accession>A0A1H1MW18</accession>